<evidence type="ECO:0000313" key="3">
    <source>
        <dbReference type="EMBL" id="PTI28354.1"/>
    </source>
</evidence>
<feature type="transmembrane region" description="Helical" evidence="1">
    <location>
        <begin position="50"/>
        <end position="69"/>
    </location>
</feature>
<keyword evidence="1" id="KW-0472">Membrane</keyword>
<dbReference type="PANTHER" id="PTHR37810:SF5">
    <property type="entry name" value="IMMUNITY PROTEIN SDPI"/>
    <property type="match status" value="1"/>
</dbReference>
<sequence length="215" mass="23982">MKEILKRTKFDLFIIGLSVISWIIALPFLPNSIPMQYSASGEINWSANKLIAAIVMIGIMIFCYVVTNIKIAKDTDQEKFSNVASLNELLNPLGQGFIYVISLIMIFNGLGHNISANFIIPVLVGLLLIITGNYLPKVPKNNSLGIKNKWTKASEFVWKKTHRFAAVIYIIGGIVMFILGLLNIINSAITITLAILIVLLPFLYSWMTYQSSVEN</sequence>
<reference evidence="3 4" key="1">
    <citation type="journal article" date="2016" name="Front. Microbiol.">
        <title>Comprehensive Phylogenetic Analysis of Bovine Non-aureus Staphylococci Species Based on Whole-Genome Sequencing.</title>
        <authorList>
            <person name="Naushad S."/>
            <person name="Barkema H.W."/>
            <person name="Luby C."/>
            <person name="Condas L.A."/>
            <person name="Nobrega D.B."/>
            <person name="Carson D.A."/>
            <person name="De Buck J."/>
        </authorList>
    </citation>
    <scope>NUCLEOTIDE SEQUENCE [LARGE SCALE GENOMIC DNA]</scope>
    <source>
        <strain evidence="3 4">SNUC 2204</strain>
    </source>
</reference>
<protein>
    <recommendedName>
        <fullName evidence="2">DUF1648 domain-containing protein</fullName>
    </recommendedName>
</protein>
<dbReference type="PANTHER" id="PTHR37810">
    <property type="entry name" value="IMMUNITY PROTEIN SDPI"/>
    <property type="match status" value="1"/>
</dbReference>
<dbReference type="Pfam" id="PF07853">
    <property type="entry name" value="DUF1648"/>
    <property type="match status" value="1"/>
</dbReference>
<feature type="transmembrane region" description="Helical" evidence="1">
    <location>
        <begin position="114"/>
        <end position="135"/>
    </location>
</feature>
<feature type="transmembrane region" description="Helical" evidence="1">
    <location>
        <begin position="164"/>
        <end position="182"/>
    </location>
</feature>
<dbReference type="InterPro" id="IPR026272">
    <property type="entry name" value="SdpI"/>
</dbReference>
<feature type="transmembrane region" description="Helical" evidence="1">
    <location>
        <begin position="188"/>
        <end position="207"/>
    </location>
</feature>
<comment type="caution">
    <text evidence="3">The sequence shown here is derived from an EMBL/GenBank/DDBJ whole genome shotgun (WGS) entry which is preliminary data.</text>
</comment>
<dbReference type="EMBL" id="PZFK01000030">
    <property type="protein sequence ID" value="PTI28354.1"/>
    <property type="molecule type" value="Genomic_DNA"/>
</dbReference>
<dbReference type="InterPro" id="IPR025962">
    <property type="entry name" value="SdpI/YhfL"/>
</dbReference>
<keyword evidence="1" id="KW-1133">Transmembrane helix</keyword>
<dbReference type="PIRSF" id="PIRSF038959">
    <property type="entry name" value="SdpI"/>
    <property type="match status" value="1"/>
</dbReference>
<dbReference type="GO" id="GO:0009636">
    <property type="term" value="P:response to toxic substance"/>
    <property type="evidence" value="ECO:0007669"/>
    <property type="project" value="TreeGrafter"/>
</dbReference>
<dbReference type="InterPro" id="IPR012867">
    <property type="entry name" value="DUF1648"/>
</dbReference>
<dbReference type="SUPFAM" id="SSF103473">
    <property type="entry name" value="MFS general substrate transporter"/>
    <property type="match status" value="1"/>
</dbReference>
<dbReference type="STRING" id="1167632.GCA_000286335_01239"/>
<proteinExistence type="predicted"/>
<name>A0A2T4PQX9_9STAP</name>
<keyword evidence="1" id="KW-0812">Transmembrane</keyword>
<feature type="transmembrane region" description="Helical" evidence="1">
    <location>
        <begin position="12"/>
        <end position="30"/>
    </location>
</feature>
<gene>
    <name evidence="3" type="ORF">BU072_11810</name>
</gene>
<dbReference type="InterPro" id="IPR036259">
    <property type="entry name" value="MFS_trans_sf"/>
</dbReference>
<dbReference type="OrthoDB" id="9808690at2"/>
<dbReference type="RefSeq" id="WP_107557303.1">
    <property type="nucleotide sequence ID" value="NZ_CANQVP010000120.1"/>
</dbReference>
<dbReference type="AlphaFoldDB" id="A0A2T4PQX9"/>
<evidence type="ECO:0000313" key="4">
    <source>
        <dbReference type="Proteomes" id="UP000241209"/>
    </source>
</evidence>
<evidence type="ECO:0000256" key="1">
    <source>
        <dbReference type="SAM" id="Phobius"/>
    </source>
</evidence>
<accession>A0A2T4PQX9</accession>
<dbReference type="Pfam" id="PF13630">
    <property type="entry name" value="SdpI"/>
    <property type="match status" value="1"/>
</dbReference>
<organism evidence="3 4">
    <name type="scientific">Mammaliicoccus vitulinus</name>
    <dbReference type="NCBI Taxonomy" id="71237"/>
    <lineage>
        <taxon>Bacteria</taxon>
        <taxon>Bacillati</taxon>
        <taxon>Bacillota</taxon>
        <taxon>Bacilli</taxon>
        <taxon>Bacillales</taxon>
        <taxon>Staphylococcaceae</taxon>
        <taxon>Mammaliicoccus</taxon>
    </lineage>
</organism>
<evidence type="ECO:0000259" key="2">
    <source>
        <dbReference type="Pfam" id="PF07853"/>
    </source>
</evidence>
<feature type="domain" description="DUF1648" evidence="2">
    <location>
        <begin position="14"/>
        <end position="61"/>
    </location>
</feature>
<feature type="transmembrane region" description="Helical" evidence="1">
    <location>
        <begin position="89"/>
        <end position="108"/>
    </location>
</feature>
<dbReference type="Proteomes" id="UP000241209">
    <property type="component" value="Unassembled WGS sequence"/>
</dbReference>